<dbReference type="Gene3D" id="1.10.10.10">
    <property type="entry name" value="Winged helix-like DNA-binding domain superfamily/Winged helix DNA-binding domain"/>
    <property type="match status" value="1"/>
</dbReference>
<dbReference type="InterPro" id="IPR036390">
    <property type="entry name" value="WH_DNA-bd_sf"/>
</dbReference>
<sequence length="111" mass="13002">MAKNDYYVIVYRVLMYLYNCLRQDEVVDMQKLTPEYLHINQRYFEYIFDTLNDEGLILNKKYYEDMLGKHLGSDIMISPKGISFLHENSTIDKVKKSVKGIAVIISDIPGL</sequence>
<dbReference type="SUPFAM" id="SSF46785">
    <property type="entry name" value="Winged helix' DNA-binding domain"/>
    <property type="match status" value="1"/>
</dbReference>
<evidence type="ECO:0000313" key="4">
    <source>
        <dbReference type="Proteomes" id="UP000759256"/>
    </source>
</evidence>
<dbReference type="RefSeq" id="WP_050806397.1">
    <property type="nucleotide sequence ID" value="NZ_CANCWC010000018.1"/>
</dbReference>
<reference evidence="2" key="2">
    <citation type="journal article" date="2018" name="BMC Genomics">
        <title>Whole genome sequencing and function prediction of 133 gut anaerobes isolated from chicken caecum in pure cultures.</title>
        <authorList>
            <person name="Medvecky M."/>
            <person name="Cejkova D."/>
            <person name="Polansky O."/>
            <person name="Karasova D."/>
            <person name="Kubasova T."/>
            <person name="Cizek A."/>
            <person name="Rychlik I."/>
        </authorList>
    </citation>
    <scope>NUCLEOTIDE SEQUENCE</scope>
    <source>
        <strain evidence="2">An84</strain>
    </source>
</reference>
<evidence type="ECO:0000313" key="2">
    <source>
        <dbReference type="EMBL" id="OUN18295.1"/>
    </source>
</evidence>
<evidence type="ECO:0000313" key="1">
    <source>
        <dbReference type="EMBL" id="HJG16428.1"/>
    </source>
</evidence>
<gene>
    <name evidence="2" type="ORF">B5G36_06590</name>
    <name evidence="1" type="ORF">K8V06_09890</name>
</gene>
<dbReference type="AlphaFoldDB" id="A0A1Y3S4Y9"/>
<name>A0A1Y3S4Y9_9LACO</name>
<dbReference type="Pfam" id="PF09639">
    <property type="entry name" value="YjcQ"/>
    <property type="match status" value="1"/>
</dbReference>
<evidence type="ECO:0000313" key="3">
    <source>
        <dbReference type="Proteomes" id="UP000196255"/>
    </source>
</evidence>
<reference evidence="3" key="1">
    <citation type="submission" date="2017-04" db="EMBL/GenBank/DDBJ databases">
        <title>Function of individual gut microbiota members based on whole genome sequencing of pure cultures obtained from chicken caecum.</title>
        <authorList>
            <person name="Medvecky M."/>
            <person name="Cejkova D."/>
            <person name="Polansky O."/>
            <person name="Karasova D."/>
            <person name="Kubasova T."/>
            <person name="Cizek A."/>
            <person name="Rychlik I."/>
        </authorList>
    </citation>
    <scope>NUCLEOTIDE SEQUENCE [LARGE SCALE GENOMIC DNA]</scope>
    <source>
        <strain evidence="3">An84</strain>
    </source>
</reference>
<comment type="caution">
    <text evidence="1">The sequence shown here is derived from an EMBL/GenBank/DDBJ whole genome shotgun (WGS) entry which is preliminary data.</text>
</comment>
<dbReference type="EMBL" id="DYVK01000098">
    <property type="protein sequence ID" value="HJG16428.1"/>
    <property type="molecule type" value="Genomic_DNA"/>
</dbReference>
<dbReference type="InterPro" id="IPR036388">
    <property type="entry name" value="WH-like_DNA-bd_sf"/>
</dbReference>
<dbReference type="Proteomes" id="UP000196255">
    <property type="component" value="Unassembled WGS sequence"/>
</dbReference>
<dbReference type="Proteomes" id="UP000759256">
    <property type="component" value="Unassembled WGS sequence"/>
</dbReference>
<protein>
    <submittedName>
        <fullName evidence="1">YjcQ family protein</fullName>
    </submittedName>
</protein>
<reference evidence="1" key="3">
    <citation type="journal article" date="2021" name="PeerJ">
        <title>Extensive microbial diversity within the chicken gut microbiome revealed by metagenomics and culture.</title>
        <authorList>
            <person name="Gilroy R."/>
            <person name="Ravi A."/>
            <person name="Getino M."/>
            <person name="Pursley I."/>
            <person name="Horton D.L."/>
            <person name="Alikhan N.F."/>
            <person name="Baker D."/>
            <person name="Gharbi K."/>
            <person name="Hall N."/>
            <person name="Watson M."/>
            <person name="Adriaenssens E.M."/>
            <person name="Foster-Nyarko E."/>
            <person name="Jarju S."/>
            <person name="Secka A."/>
            <person name="Antonio M."/>
            <person name="Oren A."/>
            <person name="Chaudhuri R.R."/>
            <person name="La Ragione R."/>
            <person name="Hildebrand F."/>
            <person name="Pallen M.J."/>
        </authorList>
    </citation>
    <scope>NUCLEOTIDE SEQUENCE</scope>
    <source>
        <strain evidence="1">CHK189-29639</strain>
    </source>
</reference>
<dbReference type="EMBL" id="NFHF01000013">
    <property type="protein sequence ID" value="OUN18295.1"/>
    <property type="molecule type" value="Genomic_DNA"/>
</dbReference>
<organism evidence="1 4">
    <name type="scientific">Ligilactobacillus salivarius</name>
    <dbReference type="NCBI Taxonomy" id="1624"/>
    <lineage>
        <taxon>Bacteria</taxon>
        <taxon>Bacillati</taxon>
        <taxon>Bacillota</taxon>
        <taxon>Bacilli</taxon>
        <taxon>Lactobacillales</taxon>
        <taxon>Lactobacillaceae</taxon>
        <taxon>Ligilactobacillus</taxon>
    </lineage>
</organism>
<reference evidence="1" key="4">
    <citation type="submission" date="2021-09" db="EMBL/GenBank/DDBJ databases">
        <authorList>
            <person name="Gilroy R."/>
        </authorList>
    </citation>
    <scope>NUCLEOTIDE SEQUENCE</scope>
    <source>
        <strain evidence="1">CHK189-29639</strain>
    </source>
</reference>
<proteinExistence type="predicted"/>
<accession>A0A1Y3S4Y9</accession>
<dbReference type="InterPro" id="IPR018597">
    <property type="entry name" value="Phage_Tuc2009_YjcQ"/>
</dbReference>